<evidence type="ECO:0000259" key="2">
    <source>
        <dbReference type="PROSITE" id="PS51724"/>
    </source>
</evidence>
<keyword evidence="1" id="KW-1133">Transmembrane helix</keyword>
<dbReference type="EMBL" id="JAAIVJ010000001">
    <property type="protein sequence ID" value="NEY88955.1"/>
    <property type="molecule type" value="Genomic_DNA"/>
</dbReference>
<keyword evidence="1" id="KW-0472">Membrane</keyword>
<accession>A0A6M0QNF8</accession>
<dbReference type="GO" id="GO:0042834">
    <property type="term" value="F:peptidoglycan binding"/>
    <property type="evidence" value="ECO:0007669"/>
    <property type="project" value="InterPro"/>
</dbReference>
<sequence length="281" mass="28625">MADLDYDHFDGGYPAAYGPRAGRFAHLGGAAVSLALLLGAGVWGYQLAMRDVSGIPVIRAVGGPMRLAPANPGGSETSHQGLSVNAVAAAGTALPLPETLTLAPKAMELADEDLAGLEPLEPVGGAEVVALTSTTELEAAALPEALPATQEDAVAAALAEALGLEAPAAASDGAVVANLEDVTQTLASATEIAPESIAPGTLLVQLGAFDDQEKARAEWARLTGTFAELMGGKALVIQPAQSGGKTFYRLRAHGFANDDDTRRFCTAMLAENATCIPVAQR</sequence>
<dbReference type="InterPro" id="IPR036680">
    <property type="entry name" value="SPOR-like_sf"/>
</dbReference>
<feature type="transmembrane region" description="Helical" evidence="1">
    <location>
        <begin position="24"/>
        <end position="45"/>
    </location>
</feature>
<dbReference type="Gene3D" id="3.30.70.1070">
    <property type="entry name" value="Sporulation related repeat"/>
    <property type="match status" value="1"/>
</dbReference>
<keyword evidence="1" id="KW-0812">Transmembrane</keyword>
<protein>
    <submittedName>
        <fullName evidence="3">SPOR domain-containing protein</fullName>
    </submittedName>
</protein>
<dbReference type="AlphaFoldDB" id="A0A6M0QNF8"/>
<comment type="caution">
    <text evidence="3">The sequence shown here is derived from an EMBL/GenBank/DDBJ whole genome shotgun (WGS) entry which is preliminary data.</text>
</comment>
<dbReference type="SUPFAM" id="SSF110997">
    <property type="entry name" value="Sporulation related repeat"/>
    <property type="match status" value="1"/>
</dbReference>
<feature type="domain" description="SPOR" evidence="2">
    <location>
        <begin position="196"/>
        <end position="281"/>
    </location>
</feature>
<dbReference type="Pfam" id="PF05036">
    <property type="entry name" value="SPOR"/>
    <property type="match status" value="1"/>
</dbReference>
<dbReference type="PROSITE" id="PS51724">
    <property type="entry name" value="SPOR"/>
    <property type="match status" value="1"/>
</dbReference>
<evidence type="ECO:0000313" key="4">
    <source>
        <dbReference type="Proteomes" id="UP000477782"/>
    </source>
</evidence>
<proteinExistence type="predicted"/>
<dbReference type="RefSeq" id="WP_164622981.1">
    <property type="nucleotide sequence ID" value="NZ_JAAIVJ010000001.1"/>
</dbReference>
<keyword evidence="4" id="KW-1185">Reference proteome</keyword>
<organism evidence="3 4">
    <name type="scientific">Tabrizicola oligotrophica</name>
    <dbReference type="NCBI Taxonomy" id="2710650"/>
    <lineage>
        <taxon>Bacteria</taxon>
        <taxon>Pseudomonadati</taxon>
        <taxon>Pseudomonadota</taxon>
        <taxon>Alphaproteobacteria</taxon>
        <taxon>Rhodobacterales</taxon>
        <taxon>Paracoccaceae</taxon>
        <taxon>Tabrizicola</taxon>
    </lineage>
</organism>
<evidence type="ECO:0000256" key="1">
    <source>
        <dbReference type="SAM" id="Phobius"/>
    </source>
</evidence>
<dbReference type="InterPro" id="IPR007730">
    <property type="entry name" value="SPOR-like_dom"/>
</dbReference>
<reference evidence="3 4" key="1">
    <citation type="submission" date="2020-02" db="EMBL/GenBank/DDBJ databases">
        <authorList>
            <person name="Chen W.-M."/>
        </authorList>
    </citation>
    <scope>NUCLEOTIDE SEQUENCE [LARGE SCALE GENOMIC DNA]</scope>
    <source>
        <strain evidence="3 4">KMS-5</strain>
    </source>
</reference>
<evidence type="ECO:0000313" key="3">
    <source>
        <dbReference type="EMBL" id="NEY88955.1"/>
    </source>
</evidence>
<dbReference type="Proteomes" id="UP000477782">
    <property type="component" value="Unassembled WGS sequence"/>
</dbReference>
<name>A0A6M0QNF8_9RHOB</name>
<gene>
    <name evidence="3" type="ORF">G4Z14_01465</name>
</gene>